<dbReference type="Proteomes" id="UP000229498">
    <property type="component" value="Unassembled WGS sequence"/>
</dbReference>
<protein>
    <submittedName>
        <fullName evidence="2">Alpha/beta hydrolase</fullName>
    </submittedName>
</protein>
<sequence length="286" mass="32067">MADFQPGDFEPITGRYVHLNIAGRPARLYFEEAGSGIPLLCLHTAGSDGRQFRHLMTDEDVTGRFRVIAFDLPHHGKSNPYAGYQDEEYRLTTELYDAAVMAFCDALALERPVVMGCSMGGRIVLHLAGAHPERFRAAIGLEAADHQQPWYDTDWLHRPDVHGGEVCAAMISGLVAPQSPEEYRWETLWGYLASGPGVFKGDLHFYRADSDFRDRTHLIDTTACPVFLLTGEYDYSCTPKDTLRTAKDIPGAEAEIMEELGHFPMSENPAKFREYILPVLDKVSRL</sequence>
<dbReference type="InterPro" id="IPR000639">
    <property type="entry name" value="Epox_hydrolase-like"/>
</dbReference>
<dbReference type="InterPro" id="IPR000073">
    <property type="entry name" value="AB_hydrolase_1"/>
</dbReference>
<dbReference type="PRINTS" id="PR00412">
    <property type="entry name" value="EPOXHYDRLASE"/>
</dbReference>
<dbReference type="EMBL" id="PHIG01000018">
    <property type="protein sequence ID" value="PJK30820.1"/>
    <property type="molecule type" value="Genomic_DNA"/>
</dbReference>
<dbReference type="SUPFAM" id="SSF53474">
    <property type="entry name" value="alpha/beta-Hydrolases"/>
    <property type="match status" value="1"/>
</dbReference>
<proteinExistence type="predicted"/>
<dbReference type="PANTHER" id="PTHR43194">
    <property type="entry name" value="HYDROLASE ALPHA/BETA FOLD FAMILY"/>
    <property type="match status" value="1"/>
</dbReference>
<dbReference type="InterPro" id="IPR029058">
    <property type="entry name" value="AB_hydrolase_fold"/>
</dbReference>
<dbReference type="PANTHER" id="PTHR43194:SF2">
    <property type="entry name" value="PEROXISOMAL MEMBRANE PROTEIN LPX1"/>
    <property type="match status" value="1"/>
</dbReference>
<dbReference type="OrthoDB" id="9804723at2"/>
<dbReference type="InterPro" id="IPR050228">
    <property type="entry name" value="Carboxylesterase_BioH"/>
</dbReference>
<evidence type="ECO:0000313" key="2">
    <source>
        <dbReference type="EMBL" id="PJK30820.1"/>
    </source>
</evidence>
<dbReference type="RefSeq" id="WP_109794292.1">
    <property type="nucleotide sequence ID" value="NZ_PHIG01000018.1"/>
</dbReference>
<dbReference type="Pfam" id="PF00561">
    <property type="entry name" value="Abhydrolase_1"/>
    <property type="match status" value="1"/>
</dbReference>
<accession>A0A2M9G544</accession>
<evidence type="ECO:0000313" key="3">
    <source>
        <dbReference type="Proteomes" id="UP000229498"/>
    </source>
</evidence>
<reference evidence="2 3" key="1">
    <citation type="submission" date="2017-11" db="EMBL/GenBank/DDBJ databases">
        <title>Draft genome sequence of Rhizobiales bacterium SY3-13.</title>
        <authorList>
            <person name="Sun C."/>
        </authorList>
    </citation>
    <scope>NUCLEOTIDE SEQUENCE [LARGE SCALE GENOMIC DNA]</scope>
    <source>
        <strain evidence="2 3">SY3-13</strain>
    </source>
</reference>
<name>A0A2M9G544_9PROT</name>
<organism evidence="2 3">
    <name type="scientific">Minwuia thermotolerans</name>
    <dbReference type="NCBI Taxonomy" id="2056226"/>
    <lineage>
        <taxon>Bacteria</taxon>
        <taxon>Pseudomonadati</taxon>
        <taxon>Pseudomonadota</taxon>
        <taxon>Alphaproteobacteria</taxon>
        <taxon>Minwuiales</taxon>
        <taxon>Minwuiaceae</taxon>
        <taxon>Minwuia</taxon>
    </lineage>
</organism>
<feature type="domain" description="AB hydrolase-1" evidence="1">
    <location>
        <begin position="38"/>
        <end position="148"/>
    </location>
</feature>
<keyword evidence="3" id="KW-1185">Reference proteome</keyword>
<comment type="caution">
    <text evidence="2">The sequence shown here is derived from an EMBL/GenBank/DDBJ whole genome shotgun (WGS) entry which is preliminary data.</text>
</comment>
<dbReference type="PRINTS" id="PR00111">
    <property type="entry name" value="ABHYDROLASE"/>
</dbReference>
<keyword evidence="2" id="KW-0378">Hydrolase</keyword>
<dbReference type="Gene3D" id="3.40.50.1820">
    <property type="entry name" value="alpha/beta hydrolase"/>
    <property type="match status" value="1"/>
</dbReference>
<dbReference type="GO" id="GO:0016787">
    <property type="term" value="F:hydrolase activity"/>
    <property type="evidence" value="ECO:0007669"/>
    <property type="project" value="UniProtKB-KW"/>
</dbReference>
<gene>
    <name evidence="2" type="ORF">CVT23_05490</name>
</gene>
<dbReference type="AlphaFoldDB" id="A0A2M9G544"/>
<evidence type="ECO:0000259" key="1">
    <source>
        <dbReference type="Pfam" id="PF00561"/>
    </source>
</evidence>